<dbReference type="GO" id="GO:1990071">
    <property type="term" value="C:TRAPPII protein complex"/>
    <property type="evidence" value="ECO:0007669"/>
    <property type="project" value="InterPro"/>
</dbReference>
<dbReference type="Pfam" id="PF12735">
    <property type="entry name" value="IgD3_Trs65"/>
    <property type="match status" value="1"/>
</dbReference>
<proteinExistence type="predicted"/>
<dbReference type="Proteomes" id="UP000789706">
    <property type="component" value="Unassembled WGS sequence"/>
</dbReference>
<dbReference type="GO" id="GO:0006891">
    <property type="term" value="P:intra-Golgi vesicle-mediated transport"/>
    <property type="evidence" value="ECO:0007669"/>
    <property type="project" value="InterPro"/>
</dbReference>
<organism evidence="2 3">
    <name type="scientific">Diversispora eburnea</name>
    <dbReference type="NCBI Taxonomy" id="1213867"/>
    <lineage>
        <taxon>Eukaryota</taxon>
        <taxon>Fungi</taxon>
        <taxon>Fungi incertae sedis</taxon>
        <taxon>Mucoromycota</taxon>
        <taxon>Glomeromycotina</taxon>
        <taxon>Glomeromycetes</taxon>
        <taxon>Diversisporales</taxon>
        <taxon>Diversisporaceae</taxon>
        <taxon>Diversispora</taxon>
    </lineage>
</organism>
<sequence length="507" mass="57319">MTGSFDKLRMFDPINIFSTKFKTSQKDRQAIILEHDNCWKSVWTISLPISYVKTRFTFPALALNATISLLPFLETPNQIIKKVKDDMYDINNFGRMNLLAGLCEDPTFESEDINFHIPQIQVTESKRQSIYPKLTPTKYTCQKILSLKNALNVRMRTIGISPQENSLMILVSLENKDEDTKNSFLVESIKIDIPNSFVTRYEAIQDGSTDKLPLILKPIDQSIKDKDDDDNNNVKRQRPFLIFVKGSPIIDQKKVKSIESKWNCTLDLSSLLRRDNSIMRKKRPISLFSKYGLSQTSSRNSIVNLPSNAPMIEDSFYEMTDVEDSVTLSFSIDSEVAVGKIFSVRAFIVNKSKYTRKFSIIVPNKKKKSQSYGAKNSKILSSFTSSSKSRNCVIQPFMDEAEFLNRHLEYETPAADLVCLDNRVQIGPIRPSSSESVALRFIATKESLYPIELVKLVDIDSGCTTNIRNVLEILVPGALISKLSPSSSTKCASRKIDVTVLKHVVSG</sequence>
<evidence type="ECO:0000313" key="2">
    <source>
        <dbReference type="EMBL" id="CAG8475674.1"/>
    </source>
</evidence>
<dbReference type="GO" id="GO:0005802">
    <property type="term" value="C:trans-Golgi network"/>
    <property type="evidence" value="ECO:0007669"/>
    <property type="project" value="TreeGrafter"/>
</dbReference>
<keyword evidence="3" id="KW-1185">Reference proteome</keyword>
<feature type="domain" description="Trafficking protein particle complex II-specific subunit 65 IgD3" evidence="1">
    <location>
        <begin position="320"/>
        <end position="475"/>
    </location>
</feature>
<dbReference type="OrthoDB" id="538223at2759"/>
<dbReference type="InterPro" id="IPR024662">
    <property type="entry name" value="Trs65"/>
</dbReference>
<protein>
    <submittedName>
        <fullName evidence="2">4636_t:CDS:1</fullName>
    </submittedName>
</protein>
<evidence type="ECO:0000313" key="3">
    <source>
        <dbReference type="Proteomes" id="UP000789706"/>
    </source>
</evidence>
<dbReference type="InterPro" id="IPR055420">
    <property type="entry name" value="IgD3_Trs65"/>
</dbReference>
<dbReference type="PANTHER" id="PTHR28159:SF1">
    <property type="entry name" value="TRAFFICKING PROTEIN PARTICLE COMPLEX II-SPECIFIC SUBUNIT 65"/>
    <property type="match status" value="1"/>
</dbReference>
<name>A0A9N8W6S4_9GLOM</name>
<accession>A0A9N8W6S4</accession>
<comment type="caution">
    <text evidence="2">The sequence shown here is derived from an EMBL/GenBank/DDBJ whole genome shotgun (WGS) entry which is preliminary data.</text>
</comment>
<dbReference type="EMBL" id="CAJVPK010000215">
    <property type="protein sequence ID" value="CAG8475674.1"/>
    <property type="molecule type" value="Genomic_DNA"/>
</dbReference>
<reference evidence="2" key="1">
    <citation type="submission" date="2021-06" db="EMBL/GenBank/DDBJ databases">
        <authorList>
            <person name="Kallberg Y."/>
            <person name="Tangrot J."/>
            <person name="Rosling A."/>
        </authorList>
    </citation>
    <scope>NUCLEOTIDE SEQUENCE</scope>
    <source>
        <strain evidence="2">AZ414A</strain>
    </source>
</reference>
<dbReference type="AlphaFoldDB" id="A0A9N8W6S4"/>
<gene>
    <name evidence="2" type="ORF">DEBURN_LOCUS3387</name>
</gene>
<dbReference type="PANTHER" id="PTHR28159">
    <property type="entry name" value="TRAFFICKING PROTEIN PARTICLE COMPLEX II-SPECIFIC SUBUNIT 65"/>
    <property type="match status" value="1"/>
</dbReference>
<evidence type="ECO:0000259" key="1">
    <source>
        <dbReference type="Pfam" id="PF12735"/>
    </source>
</evidence>